<proteinExistence type="predicted"/>
<dbReference type="AlphaFoldDB" id="A0A7N0T8G7"/>
<sequence>MSGPIPGPTGSTGRSGPRAKRDEQQQCSRRSSTAATVALSVSLNRLRSYPIPIKSSPQMDPFLIHRFHRPGITCSEAHDVRLSEDGERRRSRRGETEFSGCGG</sequence>
<feature type="compositionally biased region" description="Basic and acidic residues" evidence="1">
    <location>
        <begin position="78"/>
        <end position="96"/>
    </location>
</feature>
<dbReference type="Gramene" id="Kaladp0024s0853.1.v1.1">
    <property type="protein sequence ID" value="Kaladp0024s0853.1.v1.1"/>
    <property type="gene ID" value="Kaladp0024s0853.v1.1"/>
</dbReference>
<organism evidence="2 3">
    <name type="scientific">Kalanchoe fedtschenkoi</name>
    <name type="common">Lavender scallops</name>
    <name type="synonym">South American air plant</name>
    <dbReference type="NCBI Taxonomy" id="63787"/>
    <lineage>
        <taxon>Eukaryota</taxon>
        <taxon>Viridiplantae</taxon>
        <taxon>Streptophyta</taxon>
        <taxon>Embryophyta</taxon>
        <taxon>Tracheophyta</taxon>
        <taxon>Spermatophyta</taxon>
        <taxon>Magnoliopsida</taxon>
        <taxon>eudicotyledons</taxon>
        <taxon>Gunneridae</taxon>
        <taxon>Pentapetalae</taxon>
        <taxon>Saxifragales</taxon>
        <taxon>Crassulaceae</taxon>
        <taxon>Kalanchoe</taxon>
    </lineage>
</organism>
<dbReference type="EnsemblPlants" id="Kaladp0024s0853.1.v1.1">
    <property type="protein sequence ID" value="Kaladp0024s0853.1.v1.1"/>
    <property type="gene ID" value="Kaladp0024s0853.v1.1"/>
</dbReference>
<accession>A0A7N0T8G7</accession>
<dbReference type="Proteomes" id="UP000594263">
    <property type="component" value="Unplaced"/>
</dbReference>
<feature type="region of interest" description="Disordered" evidence="1">
    <location>
        <begin position="78"/>
        <end position="103"/>
    </location>
</feature>
<evidence type="ECO:0000313" key="2">
    <source>
        <dbReference type="EnsemblPlants" id="Kaladp0024s0853.1.v1.1"/>
    </source>
</evidence>
<reference evidence="2" key="1">
    <citation type="submission" date="2021-01" db="UniProtKB">
        <authorList>
            <consortium name="EnsemblPlants"/>
        </authorList>
    </citation>
    <scope>IDENTIFICATION</scope>
</reference>
<evidence type="ECO:0000256" key="1">
    <source>
        <dbReference type="SAM" id="MobiDB-lite"/>
    </source>
</evidence>
<feature type="compositionally biased region" description="Low complexity" evidence="1">
    <location>
        <begin position="1"/>
        <end position="16"/>
    </location>
</feature>
<keyword evidence="3" id="KW-1185">Reference proteome</keyword>
<protein>
    <submittedName>
        <fullName evidence="2">Uncharacterized protein</fullName>
    </submittedName>
</protein>
<name>A0A7N0T8G7_KALFE</name>
<evidence type="ECO:0000313" key="3">
    <source>
        <dbReference type="Proteomes" id="UP000594263"/>
    </source>
</evidence>
<feature type="region of interest" description="Disordered" evidence="1">
    <location>
        <begin position="1"/>
        <end position="35"/>
    </location>
</feature>